<gene>
    <name evidence="2" type="ORF">FGM01_05010</name>
</gene>
<feature type="transmembrane region" description="Helical" evidence="1">
    <location>
        <begin position="182"/>
        <end position="200"/>
    </location>
</feature>
<keyword evidence="1" id="KW-0472">Membrane</keyword>
<dbReference type="EMBL" id="VHSF01000001">
    <property type="protein sequence ID" value="TRO67246.1"/>
    <property type="molecule type" value="Genomic_DNA"/>
</dbReference>
<proteinExistence type="predicted"/>
<feature type="transmembrane region" description="Helical" evidence="1">
    <location>
        <begin position="108"/>
        <end position="128"/>
    </location>
</feature>
<dbReference type="AlphaFoldDB" id="A0A550I8G8"/>
<keyword evidence="1" id="KW-1133">Transmembrane helix</keyword>
<evidence type="ECO:0000256" key="1">
    <source>
        <dbReference type="SAM" id="Phobius"/>
    </source>
</evidence>
<dbReference type="OrthoDB" id="5189031at2"/>
<feature type="transmembrane region" description="Helical" evidence="1">
    <location>
        <begin position="227"/>
        <end position="249"/>
    </location>
</feature>
<comment type="caution">
    <text evidence="2">The sequence shown here is derived from an EMBL/GenBank/DDBJ whole genome shotgun (WGS) entry which is preliminary data.</text>
</comment>
<feature type="transmembrane region" description="Helical" evidence="1">
    <location>
        <begin position="205"/>
        <end position="221"/>
    </location>
</feature>
<evidence type="ECO:0000313" key="2">
    <source>
        <dbReference type="EMBL" id="TRO67246.1"/>
    </source>
</evidence>
<evidence type="ECO:0000313" key="3">
    <source>
        <dbReference type="Proteomes" id="UP000315131"/>
    </source>
</evidence>
<dbReference type="Proteomes" id="UP000315131">
    <property type="component" value="Unassembled WGS sequence"/>
</dbReference>
<organism evidence="2 3">
    <name type="scientific">Christiangramia sabulilitoris</name>
    <dbReference type="NCBI Taxonomy" id="2583991"/>
    <lineage>
        <taxon>Bacteria</taxon>
        <taxon>Pseudomonadati</taxon>
        <taxon>Bacteroidota</taxon>
        <taxon>Flavobacteriia</taxon>
        <taxon>Flavobacteriales</taxon>
        <taxon>Flavobacteriaceae</taxon>
        <taxon>Christiangramia</taxon>
    </lineage>
</organism>
<name>A0A550I8G8_9FLAO</name>
<feature type="transmembrane region" description="Helical" evidence="1">
    <location>
        <begin position="49"/>
        <end position="73"/>
    </location>
</feature>
<keyword evidence="3" id="KW-1185">Reference proteome</keyword>
<accession>A0A550I8G8</accession>
<dbReference type="PANTHER" id="PTHR33802">
    <property type="entry name" value="SI:CH211-161H7.5-RELATED"/>
    <property type="match status" value="1"/>
</dbReference>
<sequence>MIKRLAVLNFLSVILAIFINYLAQTGIFNDYTIGEISDIYSNLFTPADYAFSIWGLIYVELLLFSGFMVYQAYSNGKYTDFIKNTSFWFIIANAGTCLWVIAWSYMYIGLSVVLMFLILAKLLKVILNNDMEIWDAPFKVIFFYWWPICLFSGWITVASIANMASWLTEIGWDGAVFTEVEWTVIMIGIAVIINLCMIYLRNMREFAAVGVWALVAIYIRHRGDQDFIAYTAMAGAILLFVNISYHGFINRKTNPIHKMLTGNQD</sequence>
<dbReference type="PANTHER" id="PTHR33802:SF1">
    <property type="entry name" value="XK-RELATED PROTEIN"/>
    <property type="match status" value="1"/>
</dbReference>
<reference evidence="2 3" key="1">
    <citation type="submission" date="2019-06" db="EMBL/GenBank/DDBJ databases">
        <title>Gramella sabulilitoris sp. nov., isolated from a marine sand.</title>
        <authorList>
            <person name="Yoon J.-H."/>
        </authorList>
    </citation>
    <scope>NUCLEOTIDE SEQUENCE [LARGE SCALE GENOMIC DNA]</scope>
    <source>
        <strain evidence="2 3">HSMS-1</strain>
    </source>
</reference>
<protein>
    <submittedName>
        <fullName evidence="2">Tryptophan-rich sensory protein</fullName>
    </submittedName>
</protein>
<feature type="transmembrane region" description="Helical" evidence="1">
    <location>
        <begin position="7"/>
        <end position="29"/>
    </location>
</feature>
<feature type="transmembrane region" description="Helical" evidence="1">
    <location>
        <begin position="85"/>
        <end position="102"/>
    </location>
</feature>
<keyword evidence="1" id="KW-0812">Transmembrane</keyword>
<feature type="transmembrane region" description="Helical" evidence="1">
    <location>
        <begin position="140"/>
        <end position="162"/>
    </location>
</feature>